<dbReference type="GO" id="GO:0005506">
    <property type="term" value="F:iron ion binding"/>
    <property type="evidence" value="ECO:0007669"/>
    <property type="project" value="UniProtKB-ARBA"/>
</dbReference>
<keyword evidence="1" id="KW-0560">Oxidoreductase</keyword>
<reference evidence="1" key="1">
    <citation type="submission" date="2019-09" db="EMBL/GenBank/DDBJ databases">
        <title>Characterisation of the sponge microbiome using genome-centric metagenomics.</title>
        <authorList>
            <person name="Engelberts J.P."/>
            <person name="Robbins S.J."/>
            <person name="De Goeij J.M."/>
            <person name="Aranda M."/>
            <person name="Bell S.C."/>
            <person name="Webster N.S."/>
        </authorList>
    </citation>
    <scope>NUCLEOTIDE SEQUENCE</scope>
    <source>
        <strain evidence="1">SB0661_bin_32</strain>
    </source>
</reference>
<dbReference type="PANTHER" id="PTHR20883">
    <property type="entry name" value="PHYTANOYL-COA DIOXYGENASE DOMAIN CONTAINING 1"/>
    <property type="match status" value="1"/>
</dbReference>
<sequence>MRNDMDELSIDYPLTDEQIAGYRRDGFVKLPNVLSPAVLKEYGAEFTRLVHALNRQTLALAERNTYGKAFLQIPNLWEHSEKVKRFVLCRRLGKIAAELMGVDGVRMYHDQALYKEPGGGFTPWHVDQFYWPLSNDNTVTAWIPLQEVPLEMGPLSFCTGSHKLLKNRDLSISDESERKIGGTLHDYPKSVSPFAMGEISFHSGWTFHRAGPNQSDRMRAVMTIIYMEDGMRVAPPKNENQQRDWDRWLPGAQVGEPIDTPLNPVIYSTRE</sequence>
<protein>
    <submittedName>
        <fullName evidence="1">Phytanoyl-CoA dioxygenase family protein</fullName>
    </submittedName>
</protein>
<dbReference type="AlphaFoldDB" id="A0A6B1D4Z8"/>
<comment type="caution">
    <text evidence="1">The sequence shown here is derived from an EMBL/GenBank/DDBJ whole genome shotgun (WGS) entry which is preliminary data.</text>
</comment>
<name>A0A6B1D4Z8_9CHLR</name>
<dbReference type="Pfam" id="PF05721">
    <property type="entry name" value="PhyH"/>
    <property type="match status" value="1"/>
</dbReference>
<evidence type="ECO:0000313" key="1">
    <source>
        <dbReference type="EMBL" id="MYC94981.1"/>
    </source>
</evidence>
<organism evidence="1">
    <name type="scientific">Caldilineaceae bacterium SB0661_bin_32</name>
    <dbReference type="NCBI Taxonomy" id="2605255"/>
    <lineage>
        <taxon>Bacteria</taxon>
        <taxon>Bacillati</taxon>
        <taxon>Chloroflexota</taxon>
        <taxon>Caldilineae</taxon>
        <taxon>Caldilineales</taxon>
        <taxon>Caldilineaceae</taxon>
    </lineage>
</organism>
<gene>
    <name evidence="1" type="ORF">F4X14_08410</name>
</gene>
<keyword evidence="1" id="KW-0223">Dioxygenase</keyword>
<dbReference type="Gene3D" id="2.60.120.620">
    <property type="entry name" value="q2cbj1_9rhob like domain"/>
    <property type="match status" value="1"/>
</dbReference>
<accession>A0A6B1D4Z8</accession>
<dbReference type="InterPro" id="IPR008775">
    <property type="entry name" value="Phytyl_CoA_dOase-like"/>
</dbReference>
<dbReference type="PANTHER" id="PTHR20883:SF48">
    <property type="entry name" value="ECTOINE DIOXYGENASE"/>
    <property type="match status" value="1"/>
</dbReference>
<dbReference type="SUPFAM" id="SSF51197">
    <property type="entry name" value="Clavaminate synthase-like"/>
    <property type="match status" value="1"/>
</dbReference>
<dbReference type="EMBL" id="VXMH01000037">
    <property type="protein sequence ID" value="MYC94981.1"/>
    <property type="molecule type" value="Genomic_DNA"/>
</dbReference>
<dbReference type="GO" id="GO:0016706">
    <property type="term" value="F:2-oxoglutarate-dependent dioxygenase activity"/>
    <property type="evidence" value="ECO:0007669"/>
    <property type="project" value="UniProtKB-ARBA"/>
</dbReference>
<proteinExistence type="predicted"/>